<evidence type="ECO:0000313" key="1">
    <source>
        <dbReference type="EMBL" id="KAK6803735.1"/>
    </source>
</evidence>
<dbReference type="EMBL" id="JBANQN010000001">
    <property type="protein sequence ID" value="KAK6803735.1"/>
    <property type="molecule type" value="Genomic_DNA"/>
</dbReference>
<proteinExistence type="predicted"/>
<evidence type="ECO:0000313" key="2">
    <source>
        <dbReference type="Proteomes" id="UP001371456"/>
    </source>
</evidence>
<dbReference type="Proteomes" id="UP001371456">
    <property type="component" value="Unassembled WGS sequence"/>
</dbReference>
<sequence>MDFFGAYKSFGTIKPLLRKLICLDPVDFNSETHLDFQSMSSSTPRSKSSKLVVELSGKSLPLSQYLII</sequence>
<accession>A0AAN8UC05</accession>
<reference evidence="1 2" key="1">
    <citation type="submission" date="2024-02" db="EMBL/GenBank/DDBJ databases">
        <title>de novo genome assembly of Solanum bulbocastanum strain 11H21.</title>
        <authorList>
            <person name="Hosaka A.J."/>
        </authorList>
    </citation>
    <scope>NUCLEOTIDE SEQUENCE [LARGE SCALE GENOMIC DNA]</scope>
    <source>
        <tissue evidence="1">Young leaves</tissue>
    </source>
</reference>
<name>A0AAN8UC05_SOLBU</name>
<dbReference type="AlphaFoldDB" id="A0AAN8UC05"/>
<keyword evidence="2" id="KW-1185">Reference proteome</keyword>
<gene>
    <name evidence="1" type="ORF">RDI58_001519</name>
</gene>
<comment type="caution">
    <text evidence="1">The sequence shown here is derived from an EMBL/GenBank/DDBJ whole genome shotgun (WGS) entry which is preliminary data.</text>
</comment>
<protein>
    <submittedName>
        <fullName evidence="1">Uncharacterized protein</fullName>
    </submittedName>
</protein>
<organism evidence="1 2">
    <name type="scientific">Solanum bulbocastanum</name>
    <name type="common">Wild potato</name>
    <dbReference type="NCBI Taxonomy" id="147425"/>
    <lineage>
        <taxon>Eukaryota</taxon>
        <taxon>Viridiplantae</taxon>
        <taxon>Streptophyta</taxon>
        <taxon>Embryophyta</taxon>
        <taxon>Tracheophyta</taxon>
        <taxon>Spermatophyta</taxon>
        <taxon>Magnoliopsida</taxon>
        <taxon>eudicotyledons</taxon>
        <taxon>Gunneridae</taxon>
        <taxon>Pentapetalae</taxon>
        <taxon>asterids</taxon>
        <taxon>lamiids</taxon>
        <taxon>Solanales</taxon>
        <taxon>Solanaceae</taxon>
        <taxon>Solanoideae</taxon>
        <taxon>Solaneae</taxon>
        <taxon>Solanum</taxon>
    </lineage>
</organism>